<protein>
    <recommendedName>
        <fullName evidence="3">Sugar ABC transporter ATPase</fullName>
    </recommendedName>
</protein>
<dbReference type="Proteomes" id="UP000198908">
    <property type="component" value="Unassembled WGS sequence"/>
</dbReference>
<gene>
    <name evidence="1" type="ORF">SAMN05421548_108146</name>
</gene>
<dbReference type="EMBL" id="FMYQ01000008">
    <property type="protein sequence ID" value="SDC60888.1"/>
    <property type="molecule type" value="Genomic_DNA"/>
</dbReference>
<name>A0A1G6MZ76_9BURK</name>
<reference evidence="2" key="1">
    <citation type="submission" date="2016-09" db="EMBL/GenBank/DDBJ databases">
        <authorList>
            <person name="Varghese N."/>
            <person name="Submissions S."/>
        </authorList>
    </citation>
    <scope>NUCLEOTIDE SEQUENCE [LARGE SCALE GENOMIC DNA]</scope>
    <source>
        <strain evidence="2">TNe-862</strain>
    </source>
</reference>
<keyword evidence="2" id="KW-1185">Reference proteome</keyword>
<evidence type="ECO:0000313" key="2">
    <source>
        <dbReference type="Proteomes" id="UP000198908"/>
    </source>
</evidence>
<dbReference type="AlphaFoldDB" id="A0A1G6MZ76"/>
<organism evidence="1 2">
    <name type="scientific">Paraburkholderia lycopersici</name>
    <dbReference type="NCBI Taxonomy" id="416944"/>
    <lineage>
        <taxon>Bacteria</taxon>
        <taxon>Pseudomonadati</taxon>
        <taxon>Pseudomonadota</taxon>
        <taxon>Betaproteobacteria</taxon>
        <taxon>Burkholderiales</taxon>
        <taxon>Burkholderiaceae</taxon>
        <taxon>Paraburkholderia</taxon>
    </lineage>
</organism>
<evidence type="ECO:0000313" key="1">
    <source>
        <dbReference type="EMBL" id="SDC60888.1"/>
    </source>
</evidence>
<accession>A0A1G6MZ76</accession>
<sequence>MGICFQPAGMTPRRFLSPRHLAVSSFYVSRHGCVRILPGIRPRTLLDLPLMNTPLRRLLAATPLALIAACGSAPPSGTASNSEPMIYASSARSAASVANCLEGRLPRVHTSRDGNTTELSVGSRSDASYVVTLTPNGHGSVIRVTYGASASNDPPEEELRFDVARCTT</sequence>
<dbReference type="STRING" id="416944.SAMN05421548_108146"/>
<evidence type="ECO:0008006" key="3">
    <source>
        <dbReference type="Google" id="ProtNLM"/>
    </source>
</evidence>
<proteinExistence type="predicted"/>